<keyword evidence="1" id="KW-0489">Methyltransferase</keyword>
<dbReference type="AlphaFoldDB" id="A0A0D0K9W4"/>
<organism evidence="1 2">
    <name type="scientific">Variovorax paradoxus</name>
    <dbReference type="NCBI Taxonomy" id="34073"/>
    <lineage>
        <taxon>Bacteria</taxon>
        <taxon>Pseudomonadati</taxon>
        <taxon>Pseudomonadota</taxon>
        <taxon>Betaproteobacteria</taxon>
        <taxon>Burkholderiales</taxon>
        <taxon>Comamonadaceae</taxon>
        <taxon>Variovorax</taxon>
    </lineage>
</organism>
<evidence type="ECO:0000313" key="2">
    <source>
        <dbReference type="Proteomes" id="UP000032067"/>
    </source>
</evidence>
<accession>A0A0D0K9W4</accession>
<dbReference type="RefSeq" id="WP_042581791.1">
    <property type="nucleotide sequence ID" value="NZ_JXQQ01000081.1"/>
</dbReference>
<name>A0A0D0K9W4_VARPD</name>
<dbReference type="OrthoDB" id="9799672at2"/>
<proteinExistence type="predicted"/>
<dbReference type="GO" id="GO:0008168">
    <property type="term" value="F:methyltransferase activity"/>
    <property type="evidence" value="ECO:0007669"/>
    <property type="project" value="UniProtKB-KW"/>
</dbReference>
<keyword evidence="1" id="KW-0808">Transferase</keyword>
<protein>
    <submittedName>
        <fullName evidence="1">Methyltransferase</fullName>
    </submittedName>
</protein>
<evidence type="ECO:0000313" key="1">
    <source>
        <dbReference type="EMBL" id="KIQ22917.1"/>
    </source>
</evidence>
<dbReference type="SUPFAM" id="SSF53335">
    <property type="entry name" value="S-adenosyl-L-methionine-dependent methyltransferases"/>
    <property type="match status" value="1"/>
</dbReference>
<sequence length="239" mass="26197">MTLDELNQKFAAVPARHKEVSIIASMDDEPARPSRRLMEVALAASSVAMDVALPIYEGRASKEPHWFDTWPGEHYRLLAALVRSLNPKTVIEIGTFTGMGTLALAQELQPSGTLTTFDLLAWDSFSDTWLAPSDFAAGRVRQVLHDISAPGGIAPHCALFESAELIFVDGPKDGITEANILANLVTLNLSREVVVVFDDIRVVNMIDIWRRIGRPKMDLTSFGHWSGTGLVDWNATSGL</sequence>
<gene>
    <name evidence="1" type="ORF">RT97_26225</name>
</gene>
<dbReference type="Gene3D" id="3.40.50.150">
    <property type="entry name" value="Vaccinia Virus protein VP39"/>
    <property type="match status" value="1"/>
</dbReference>
<dbReference type="Pfam" id="PF13578">
    <property type="entry name" value="Methyltransf_24"/>
    <property type="match status" value="1"/>
</dbReference>
<dbReference type="GO" id="GO:0032259">
    <property type="term" value="P:methylation"/>
    <property type="evidence" value="ECO:0007669"/>
    <property type="project" value="UniProtKB-KW"/>
</dbReference>
<comment type="caution">
    <text evidence="1">The sequence shown here is derived from an EMBL/GenBank/DDBJ whole genome shotgun (WGS) entry which is preliminary data.</text>
</comment>
<dbReference type="InterPro" id="IPR029063">
    <property type="entry name" value="SAM-dependent_MTases_sf"/>
</dbReference>
<dbReference type="Proteomes" id="UP000032067">
    <property type="component" value="Unassembled WGS sequence"/>
</dbReference>
<reference evidence="1 2" key="1">
    <citation type="submission" date="2014-12" db="EMBL/GenBank/DDBJ databases">
        <title>16Stimator: statistical estimation of ribosomal gene copy numbers from draft genome assemblies.</title>
        <authorList>
            <person name="Perisin M.A."/>
            <person name="Vetter M."/>
            <person name="Gilbert J.A."/>
            <person name="Bergelson J."/>
        </authorList>
    </citation>
    <scope>NUCLEOTIDE SEQUENCE [LARGE SCALE GENOMIC DNA]</scope>
    <source>
        <strain evidence="1 2">MEDvA23</strain>
    </source>
</reference>
<dbReference type="EMBL" id="JXQQ01000081">
    <property type="protein sequence ID" value="KIQ22917.1"/>
    <property type="molecule type" value="Genomic_DNA"/>
</dbReference>